<dbReference type="EnsemblMetazoa" id="Aqu2.1.22091_001">
    <property type="protein sequence ID" value="Aqu2.1.22091_001"/>
    <property type="gene ID" value="Aqu2.1.22091"/>
</dbReference>
<proteinExistence type="predicted"/>
<reference evidence="1" key="1">
    <citation type="submission" date="2017-05" db="UniProtKB">
        <authorList>
            <consortium name="EnsemblMetazoa"/>
        </authorList>
    </citation>
    <scope>IDENTIFICATION</scope>
</reference>
<accession>A0A1X7U3R9</accession>
<dbReference type="AlphaFoldDB" id="A0A1X7U3R9"/>
<evidence type="ECO:0000313" key="1">
    <source>
        <dbReference type="EnsemblMetazoa" id="Aqu2.1.22091_001"/>
    </source>
</evidence>
<sequence>DVLVIDTPKKQVENYRLFKLQRKRRKLHVGLDSTKDLLCTYIDESPHHSFYSKEFESNQTDIQFNTPPRVK</sequence>
<name>A0A1X7U3R9_AMPQE</name>
<dbReference type="InParanoid" id="A0A1X7U3R9"/>
<protein>
    <submittedName>
        <fullName evidence="1">Uncharacterized protein</fullName>
    </submittedName>
</protein>
<organism evidence="1">
    <name type="scientific">Amphimedon queenslandica</name>
    <name type="common">Sponge</name>
    <dbReference type="NCBI Taxonomy" id="400682"/>
    <lineage>
        <taxon>Eukaryota</taxon>
        <taxon>Metazoa</taxon>
        <taxon>Porifera</taxon>
        <taxon>Demospongiae</taxon>
        <taxon>Heteroscleromorpha</taxon>
        <taxon>Haplosclerida</taxon>
        <taxon>Niphatidae</taxon>
        <taxon>Amphimedon</taxon>
    </lineage>
</organism>